<dbReference type="GO" id="GO:0005524">
    <property type="term" value="F:ATP binding"/>
    <property type="evidence" value="ECO:0007669"/>
    <property type="project" value="InterPro"/>
</dbReference>
<dbReference type="GO" id="GO:0004672">
    <property type="term" value="F:protein kinase activity"/>
    <property type="evidence" value="ECO:0007669"/>
    <property type="project" value="InterPro"/>
</dbReference>
<dbReference type="AlphaFoldDB" id="A0A8H8S0G4"/>
<name>A0A8H8S0G4_9HELO</name>
<accession>A0A8H8S0G4</accession>
<keyword evidence="3" id="KW-1185">Reference proteome</keyword>
<dbReference type="InterPro" id="IPR000719">
    <property type="entry name" value="Prot_kinase_dom"/>
</dbReference>
<dbReference type="SMART" id="SM00220">
    <property type="entry name" value="S_TKc"/>
    <property type="match status" value="1"/>
</dbReference>
<protein>
    <recommendedName>
        <fullName evidence="1">Protein kinase domain-containing protein</fullName>
    </recommendedName>
</protein>
<proteinExistence type="predicted"/>
<evidence type="ECO:0000313" key="3">
    <source>
        <dbReference type="Proteomes" id="UP000443090"/>
    </source>
</evidence>
<organism evidence="2 3">
    <name type="scientific">Lachnellula occidentalis</name>
    <dbReference type="NCBI Taxonomy" id="215460"/>
    <lineage>
        <taxon>Eukaryota</taxon>
        <taxon>Fungi</taxon>
        <taxon>Dikarya</taxon>
        <taxon>Ascomycota</taxon>
        <taxon>Pezizomycotina</taxon>
        <taxon>Leotiomycetes</taxon>
        <taxon>Helotiales</taxon>
        <taxon>Lachnaceae</taxon>
        <taxon>Lachnellula</taxon>
    </lineage>
</organism>
<evidence type="ECO:0000313" key="2">
    <source>
        <dbReference type="EMBL" id="TVY44121.1"/>
    </source>
</evidence>
<dbReference type="Proteomes" id="UP000443090">
    <property type="component" value="Unassembled WGS sequence"/>
</dbReference>
<dbReference type="OrthoDB" id="10252171at2759"/>
<gene>
    <name evidence="2" type="ORF">LOCC1_G003996</name>
</gene>
<sequence length="341" mass="38853">MILCRARVFKAARMFSTLVGHSGREYTRQKLLQRHPTKSELDIHLALCDGKPFVLKPVSWSIFDLLQEFKDEFGNNPRLRIHVDDNKKENVLVYECFKSDLLSLVENYPGARKTILKEVGLELNDIHTKHWIHLDSAAAAYNSPLTYPTLDTKPNNVFLNWYVDEKDQFHLEKVALGDMDCALKMEGQKLLNHRIGNVMWRSPEGQLGKGVGKPSEVFSFALLCFHPDFEKLDIEPEPVILFKLPSTFGPLPDALVKHVDDEGAGALLRGLWQAIAEDESNGAFEQWSEEIFPNLDNEAKRLILRMTNLDPGKRALMSDITTDPYWKSLPEGRLNGIKSLQ</sequence>
<dbReference type="SUPFAM" id="SSF56112">
    <property type="entry name" value="Protein kinase-like (PK-like)"/>
    <property type="match status" value="1"/>
</dbReference>
<reference evidence="2 3" key="1">
    <citation type="submission" date="2018-05" db="EMBL/GenBank/DDBJ databases">
        <title>Genome sequencing and assembly of the regulated plant pathogen Lachnellula willkommii and related sister species for the development of diagnostic species identification markers.</title>
        <authorList>
            <person name="Giroux E."/>
            <person name="Bilodeau G."/>
        </authorList>
    </citation>
    <scope>NUCLEOTIDE SEQUENCE [LARGE SCALE GENOMIC DNA]</scope>
    <source>
        <strain evidence="2 3">CBS 160.35</strain>
    </source>
</reference>
<comment type="caution">
    <text evidence="2">The sequence shown here is derived from an EMBL/GenBank/DDBJ whole genome shotgun (WGS) entry which is preliminary data.</text>
</comment>
<evidence type="ECO:0000259" key="1">
    <source>
        <dbReference type="PROSITE" id="PS50011"/>
    </source>
</evidence>
<dbReference type="InterPro" id="IPR011009">
    <property type="entry name" value="Kinase-like_dom_sf"/>
</dbReference>
<dbReference type="Gene3D" id="1.10.510.10">
    <property type="entry name" value="Transferase(Phosphotransferase) domain 1"/>
    <property type="match status" value="1"/>
</dbReference>
<dbReference type="EMBL" id="QGMI01000249">
    <property type="protein sequence ID" value="TVY44121.1"/>
    <property type="molecule type" value="Genomic_DNA"/>
</dbReference>
<dbReference type="PROSITE" id="PS50011">
    <property type="entry name" value="PROTEIN_KINASE_DOM"/>
    <property type="match status" value="1"/>
</dbReference>
<feature type="domain" description="Protein kinase" evidence="1">
    <location>
        <begin position="1"/>
        <end position="326"/>
    </location>
</feature>